<evidence type="ECO:0000313" key="5">
    <source>
        <dbReference type="Proteomes" id="UP000597762"/>
    </source>
</evidence>
<evidence type="ECO:0000256" key="2">
    <source>
        <dbReference type="ARBA" id="ARBA00023242"/>
    </source>
</evidence>
<dbReference type="InterPro" id="IPR029196">
    <property type="entry name" value="HAPSTR1-like"/>
</dbReference>
<proteinExistence type="predicted"/>
<gene>
    <name evidence="4" type="ORF">SPHA_52186</name>
</gene>
<dbReference type="EMBL" id="CAHIKZ030003216">
    <property type="protein sequence ID" value="CAE1297625.1"/>
    <property type="molecule type" value="Genomic_DNA"/>
</dbReference>
<comment type="subcellular location">
    <subcellularLocation>
        <location evidence="1">Nucleus</location>
    </subcellularLocation>
</comment>
<dbReference type="AlphaFoldDB" id="A0A812DA18"/>
<sequence length="256" mass="29041">MAQEENGQQSDQLGSENWLSHFESQCLQELDTEANMEERLQTEREYAAQKLWSAFQNSATAIAQMYRDRHQGRSLWGPFRNAATAVTDMYKDSIDTLRVCIDVGVQCGKQHRTKDIIAWAKKKRRHIRREELLAFLCGKNPPLRNRSTSTGKTGAWMTKDWPSQRLAHCGGRDLEEDNDTELQAFSDALALQGLNGAMSNISVGYLPHGGGTLNSRNMEDLNRFILDEISRHSDSRKRSPPTDGMDSPSRKKSRII</sequence>
<comment type="caution">
    <text evidence="4">The sequence shown here is derived from an EMBL/GenBank/DDBJ whole genome shotgun (WGS) entry which is preliminary data.</text>
</comment>
<dbReference type="PANTHER" id="PTHR31624:SF4">
    <property type="entry name" value="CHROMOSOME 16 OPEN READING FRAME 72"/>
    <property type="match status" value="1"/>
</dbReference>
<accession>A0A812DA18</accession>
<evidence type="ECO:0000313" key="4">
    <source>
        <dbReference type="EMBL" id="CAE1297625.1"/>
    </source>
</evidence>
<evidence type="ECO:0000256" key="3">
    <source>
        <dbReference type="SAM" id="MobiDB-lite"/>
    </source>
</evidence>
<dbReference type="InterPro" id="IPR040308">
    <property type="entry name" value="HAPR1"/>
</dbReference>
<feature type="region of interest" description="Disordered" evidence="3">
    <location>
        <begin position="231"/>
        <end position="256"/>
    </location>
</feature>
<reference evidence="4" key="1">
    <citation type="submission" date="2021-01" db="EMBL/GenBank/DDBJ databases">
        <authorList>
            <person name="Li R."/>
            <person name="Bekaert M."/>
        </authorList>
    </citation>
    <scope>NUCLEOTIDE SEQUENCE</scope>
    <source>
        <strain evidence="4">Farmed</strain>
    </source>
</reference>
<dbReference type="PANTHER" id="PTHR31624">
    <property type="entry name" value="UPF0472 PROTEIN C16ORF72"/>
    <property type="match status" value="1"/>
</dbReference>
<protein>
    <submittedName>
        <fullName evidence="4">UPF0472 protein C16orf72,UPF0472 protein C16orf72 homolog</fullName>
    </submittedName>
</protein>
<evidence type="ECO:0000256" key="1">
    <source>
        <dbReference type="ARBA" id="ARBA00004123"/>
    </source>
</evidence>
<dbReference type="GO" id="GO:0005634">
    <property type="term" value="C:nucleus"/>
    <property type="evidence" value="ECO:0007669"/>
    <property type="project" value="UniProtKB-SubCell"/>
</dbReference>
<dbReference type="Pfam" id="PF15251">
    <property type="entry name" value="TAPR1-like"/>
    <property type="match status" value="1"/>
</dbReference>
<organism evidence="4 5">
    <name type="scientific">Acanthosepion pharaonis</name>
    <name type="common">Pharaoh cuttlefish</name>
    <name type="synonym">Sepia pharaonis</name>
    <dbReference type="NCBI Taxonomy" id="158019"/>
    <lineage>
        <taxon>Eukaryota</taxon>
        <taxon>Metazoa</taxon>
        <taxon>Spiralia</taxon>
        <taxon>Lophotrochozoa</taxon>
        <taxon>Mollusca</taxon>
        <taxon>Cephalopoda</taxon>
        <taxon>Coleoidea</taxon>
        <taxon>Decapodiformes</taxon>
        <taxon>Sepiida</taxon>
        <taxon>Sepiina</taxon>
        <taxon>Sepiidae</taxon>
        <taxon>Acanthosepion</taxon>
    </lineage>
</organism>
<keyword evidence="5" id="KW-1185">Reference proteome</keyword>
<keyword evidence="2" id="KW-0539">Nucleus</keyword>
<dbReference type="OrthoDB" id="5823474at2759"/>
<dbReference type="Proteomes" id="UP000597762">
    <property type="component" value="Unassembled WGS sequence"/>
</dbReference>
<name>A0A812DA18_ACAPH</name>